<dbReference type="Pfam" id="PF00335">
    <property type="entry name" value="Tetraspanin"/>
    <property type="match status" value="1"/>
</dbReference>
<dbReference type="PIRSF" id="PIRSF002419">
    <property type="entry name" value="Tetraspanin"/>
    <property type="match status" value="1"/>
</dbReference>
<dbReference type="GO" id="GO:0072659">
    <property type="term" value="P:protein localization to plasma membrane"/>
    <property type="evidence" value="ECO:0007669"/>
    <property type="project" value="UniProtKB-ARBA"/>
</dbReference>
<dbReference type="InterPro" id="IPR008952">
    <property type="entry name" value="Tetraspanin_EC2_sf"/>
</dbReference>
<evidence type="ECO:0000313" key="15">
    <source>
        <dbReference type="EMBL" id="APM87501.1"/>
    </source>
</evidence>
<keyword evidence="6" id="KW-0963">Cytoplasm</keyword>
<dbReference type="FunFam" id="1.10.1450.10:FF:000007">
    <property type="entry name" value="Tetraspanin"/>
    <property type="match status" value="1"/>
</dbReference>
<dbReference type="AlphaFoldDB" id="A0A1L5J1I5"/>
<comment type="similarity">
    <text evidence="4 14">Belongs to the tetraspanin (TM4SF) family.</text>
</comment>
<keyword evidence="7 14" id="KW-0812">Transmembrane</keyword>
<name>A0A1L5J1I5_HALDI</name>
<dbReference type="PANTHER" id="PTHR19282">
    <property type="entry name" value="TETRASPANIN"/>
    <property type="match status" value="1"/>
</dbReference>
<dbReference type="InterPro" id="IPR018499">
    <property type="entry name" value="Tetraspanin/Peripherin"/>
</dbReference>
<proteinExistence type="evidence at transcript level"/>
<dbReference type="PRINTS" id="PR00259">
    <property type="entry name" value="TMFOUR"/>
</dbReference>
<evidence type="ECO:0000256" key="9">
    <source>
        <dbReference type="ARBA" id="ARBA00022989"/>
    </source>
</evidence>
<dbReference type="Gene3D" id="1.10.1450.10">
    <property type="entry name" value="Tetraspanin"/>
    <property type="match status" value="1"/>
</dbReference>
<dbReference type="InterPro" id="IPR000301">
    <property type="entry name" value="Tetraspanin_animals"/>
</dbReference>
<evidence type="ECO:0000256" key="4">
    <source>
        <dbReference type="ARBA" id="ARBA00006840"/>
    </source>
</evidence>
<keyword evidence="5" id="KW-1003">Cell membrane</keyword>
<dbReference type="GO" id="GO:0005886">
    <property type="term" value="C:plasma membrane"/>
    <property type="evidence" value="ECO:0007669"/>
    <property type="project" value="UniProtKB-SubCell"/>
</dbReference>
<dbReference type="PANTHER" id="PTHR19282:SF431">
    <property type="entry name" value="TETRASPANIN 26A, ISOFORM B-RELATED"/>
    <property type="match status" value="1"/>
</dbReference>
<dbReference type="EMBL" id="KU351556">
    <property type="protein sequence ID" value="APM87501.1"/>
    <property type="molecule type" value="mRNA"/>
</dbReference>
<evidence type="ECO:0000256" key="1">
    <source>
        <dbReference type="ARBA" id="ARBA00004496"/>
    </source>
</evidence>
<keyword evidence="8" id="KW-0965">Cell junction</keyword>
<evidence type="ECO:0000256" key="13">
    <source>
        <dbReference type="PIRSR" id="PIRSR002419-1"/>
    </source>
</evidence>
<accession>A0A1L5J1I5</accession>
<keyword evidence="11 13" id="KW-1015">Disulfide bond</keyword>
<evidence type="ECO:0000256" key="7">
    <source>
        <dbReference type="ARBA" id="ARBA00022692"/>
    </source>
</evidence>
<dbReference type="GO" id="GO:0005737">
    <property type="term" value="C:cytoplasm"/>
    <property type="evidence" value="ECO:0007669"/>
    <property type="project" value="UniProtKB-SubCell"/>
</dbReference>
<feature type="transmembrane region" description="Helical" evidence="14">
    <location>
        <begin position="20"/>
        <end position="51"/>
    </location>
</feature>
<dbReference type="GO" id="GO:0065003">
    <property type="term" value="P:protein-containing complex assembly"/>
    <property type="evidence" value="ECO:0007669"/>
    <property type="project" value="UniProtKB-ARBA"/>
</dbReference>
<sequence length="290" mass="32525">MVLQEVIERGRRRRRDRSAVPFVTKYILFFWNFACELVGIGMGAIGAYILATKHKLVTDAIDFFLDPSCVLCLVGSVMTFIAFFGCMGSLRENTVFLKIFHYFLSLLLLGQVALAIITFIFYYAPDVRDKMGLFPEQDFKDAIVKYRDDPDMQNLIDNFQKLLGCCGVSNDETGYKDWNANPYFNCSANNPSAEKCSVPPSCCIPKPDQIMNLLCGAEVQKIENGILVAGDTTKVYTDGCLYALGSWINQHSLVIGGVMLGVLLPQIFLICMARSVADGVKAQKRKWERR</sequence>
<evidence type="ECO:0000256" key="5">
    <source>
        <dbReference type="ARBA" id="ARBA00022475"/>
    </source>
</evidence>
<feature type="disulfide bond" evidence="13">
    <location>
        <begin position="166"/>
        <end position="186"/>
    </location>
</feature>
<dbReference type="SUPFAM" id="SSF48652">
    <property type="entry name" value="Tetraspanin"/>
    <property type="match status" value="1"/>
</dbReference>
<evidence type="ECO:0000256" key="8">
    <source>
        <dbReference type="ARBA" id="ARBA00022949"/>
    </source>
</evidence>
<dbReference type="GO" id="GO:0051604">
    <property type="term" value="P:protein maturation"/>
    <property type="evidence" value="ECO:0007669"/>
    <property type="project" value="UniProtKB-ARBA"/>
</dbReference>
<evidence type="ECO:0000256" key="11">
    <source>
        <dbReference type="ARBA" id="ARBA00023157"/>
    </source>
</evidence>
<evidence type="ECO:0000256" key="14">
    <source>
        <dbReference type="RuleBase" id="RU361218"/>
    </source>
</evidence>
<evidence type="ECO:0000256" key="6">
    <source>
        <dbReference type="ARBA" id="ARBA00022490"/>
    </source>
</evidence>
<keyword evidence="12" id="KW-0325">Glycoprotein</keyword>
<keyword evidence="10 14" id="KW-0472">Membrane</keyword>
<reference evidence="15" key="1">
    <citation type="submission" date="2015-12" db="EMBL/GenBank/DDBJ databases">
        <title>Molecular identification of tetraspanin 33 counterpart from disk abalone.</title>
        <authorList>
            <person name="Herath H.M.L.P.B."/>
            <person name="Bathige S.D.N.K."/>
            <person name="Kim P.-Y."/>
            <person name="Lee J."/>
        </authorList>
    </citation>
    <scope>NUCLEOTIDE SEQUENCE</scope>
</reference>
<dbReference type="GO" id="GO:0046930">
    <property type="term" value="C:pore complex"/>
    <property type="evidence" value="ECO:0007669"/>
    <property type="project" value="UniProtKB-ARBA"/>
</dbReference>
<evidence type="ECO:0000256" key="12">
    <source>
        <dbReference type="ARBA" id="ARBA00023180"/>
    </source>
</evidence>
<feature type="disulfide bond" evidence="13">
    <location>
        <begin position="165"/>
        <end position="202"/>
    </location>
</feature>
<keyword evidence="9 14" id="KW-1133">Transmembrane helix</keyword>
<evidence type="ECO:0000256" key="2">
    <source>
        <dbReference type="ARBA" id="ARBA00004536"/>
    </source>
</evidence>
<feature type="transmembrane region" description="Helical" evidence="14">
    <location>
        <begin position="63"/>
        <end position="87"/>
    </location>
</feature>
<feature type="transmembrane region" description="Helical" evidence="14">
    <location>
        <begin position="253"/>
        <end position="277"/>
    </location>
</feature>
<feature type="transmembrane region" description="Helical" evidence="14">
    <location>
        <begin position="99"/>
        <end position="124"/>
    </location>
</feature>
<dbReference type="GO" id="GO:0019899">
    <property type="term" value="F:enzyme binding"/>
    <property type="evidence" value="ECO:0007669"/>
    <property type="project" value="UniProtKB-ARBA"/>
</dbReference>
<evidence type="ECO:0000256" key="3">
    <source>
        <dbReference type="ARBA" id="ARBA00004651"/>
    </source>
</evidence>
<evidence type="ECO:0000256" key="10">
    <source>
        <dbReference type="ARBA" id="ARBA00023136"/>
    </source>
</evidence>
<dbReference type="GO" id="GO:0005912">
    <property type="term" value="C:adherens junction"/>
    <property type="evidence" value="ECO:0007669"/>
    <property type="project" value="UniProtKB-SubCell"/>
</dbReference>
<organism evidence="15">
    <name type="scientific">Haliotis discus discus</name>
    <name type="common">disc abalone</name>
    <dbReference type="NCBI Taxonomy" id="91233"/>
    <lineage>
        <taxon>Eukaryota</taxon>
        <taxon>Metazoa</taxon>
        <taxon>Spiralia</taxon>
        <taxon>Lophotrochozoa</taxon>
        <taxon>Mollusca</taxon>
        <taxon>Gastropoda</taxon>
        <taxon>Vetigastropoda</taxon>
        <taxon>Lepetellida</taxon>
        <taxon>Haliotoidea</taxon>
        <taxon>Haliotidae</taxon>
        <taxon>Haliotis</taxon>
    </lineage>
</organism>
<protein>
    <recommendedName>
        <fullName evidence="14">Tetraspanin</fullName>
    </recommendedName>
</protein>
<comment type="subcellular location">
    <subcellularLocation>
        <location evidence="2">Cell junction</location>
        <location evidence="2">Adherens junction</location>
    </subcellularLocation>
    <subcellularLocation>
        <location evidence="3">Cell membrane</location>
        <topology evidence="3">Multi-pass membrane protein</topology>
    </subcellularLocation>
    <subcellularLocation>
        <location evidence="1">Cytoplasm</location>
    </subcellularLocation>
    <subcellularLocation>
        <location evidence="14">Membrane</location>
        <topology evidence="14">Multi-pass membrane protein</topology>
    </subcellularLocation>
</comment>